<evidence type="ECO:0000256" key="2">
    <source>
        <dbReference type="SAM" id="MobiDB-lite"/>
    </source>
</evidence>
<evidence type="ECO:0000313" key="5">
    <source>
        <dbReference type="Proteomes" id="UP000636709"/>
    </source>
</evidence>
<keyword evidence="1" id="KW-0175">Coiled coil</keyword>
<dbReference type="CDD" id="cd00121">
    <property type="entry name" value="MATH"/>
    <property type="match status" value="4"/>
</dbReference>
<feature type="region of interest" description="Disordered" evidence="2">
    <location>
        <begin position="900"/>
        <end position="922"/>
    </location>
</feature>
<dbReference type="PANTHER" id="PTHR47242">
    <property type="entry name" value="TRAF-LIKE FAMILY PROTEIN"/>
    <property type="match status" value="1"/>
</dbReference>
<dbReference type="InterPro" id="IPR008974">
    <property type="entry name" value="TRAF-like"/>
</dbReference>
<dbReference type="Pfam" id="PF22486">
    <property type="entry name" value="MATH_2"/>
    <property type="match status" value="3"/>
</dbReference>
<dbReference type="EMBL" id="JACEFO010002928">
    <property type="protein sequence ID" value="KAF8645946.1"/>
    <property type="molecule type" value="Genomic_DNA"/>
</dbReference>
<keyword evidence="5" id="KW-1185">Reference proteome</keyword>
<feature type="domain" description="MATH" evidence="3">
    <location>
        <begin position="193"/>
        <end position="350"/>
    </location>
</feature>
<dbReference type="InterPro" id="IPR016024">
    <property type="entry name" value="ARM-type_fold"/>
</dbReference>
<feature type="region of interest" description="Disordered" evidence="2">
    <location>
        <begin position="1595"/>
        <end position="1654"/>
    </location>
</feature>
<gene>
    <name evidence="4" type="ORF">HU200_066037</name>
</gene>
<dbReference type="Proteomes" id="UP000636709">
    <property type="component" value="Unassembled WGS sequence"/>
</dbReference>
<feature type="region of interest" description="Disordered" evidence="2">
    <location>
        <begin position="699"/>
        <end position="721"/>
    </location>
</feature>
<dbReference type="Gene3D" id="2.60.210.10">
    <property type="entry name" value="Apoptosis, Tumor Necrosis Factor Receptor Associated Protein 2, Chain A"/>
    <property type="match status" value="4"/>
</dbReference>
<feature type="compositionally biased region" description="Acidic residues" evidence="2">
    <location>
        <begin position="699"/>
        <end position="719"/>
    </location>
</feature>
<comment type="caution">
    <text evidence="4">The sequence shown here is derived from an EMBL/GenBank/DDBJ whole genome shotgun (WGS) entry which is preliminary data.</text>
</comment>
<feature type="coiled-coil region" evidence="1">
    <location>
        <begin position="1381"/>
        <end position="1521"/>
    </location>
</feature>
<feature type="compositionally biased region" description="Low complexity" evidence="2">
    <location>
        <begin position="1597"/>
        <end position="1607"/>
    </location>
</feature>
<protein>
    <recommendedName>
        <fullName evidence="3">MATH domain-containing protein</fullName>
    </recommendedName>
</protein>
<dbReference type="SUPFAM" id="SSF49599">
    <property type="entry name" value="TRAF domain-like"/>
    <property type="match status" value="4"/>
</dbReference>
<proteinExistence type="predicted"/>
<feature type="region of interest" description="Disordered" evidence="2">
    <location>
        <begin position="1"/>
        <end position="37"/>
    </location>
</feature>
<dbReference type="PANTHER" id="PTHR47242:SF1">
    <property type="entry name" value="TRAF-LIKE FAMILY PROTEIN"/>
    <property type="match status" value="1"/>
</dbReference>
<dbReference type="OrthoDB" id="738227at2759"/>
<organism evidence="4 5">
    <name type="scientific">Digitaria exilis</name>
    <dbReference type="NCBI Taxonomy" id="1010633"/>
    <lineage>
        <taxon>Eukaryota</taxon>
        <taxon>Viridiplantae</taxon>
        <taxon>Streptophyta</taxon>
        <taxon>Embryophyta</taxon>
        <taxon>Tracheophyta</taxon>
        <taxon>Spermatophyta</taxon>
        <taxon>Magnoliopsida</taxon>
        <taxon>Liliopsida</taxon>
        <taxon>Poales</taxon>
        <taxon>Poaceae</taxon>
        <taxon>PACMAD clade</taxon>
        <taxon>Panicoideae</taxon>
        <taxon>Panicodae</taxon>
        <taxon>Paniceae</taxon>
        <taxon>Anthephorinae</taxon>
        <taxon>Digitaria</taxon>
    </lineage>
</organism>
<feature type="domain" description="MATH" evidence="3">
    <location>
        <begin position="44"/>
        <end position="180"/>
    </location>
</feature>
<sequence length="1654" mass="183555">MKPTTSAAAAATTTTAAVTTDDPSPSPSESTSATFTVDRRGDASASCRWTLPDFPRTRARTFYSRYFEVGGFDCRLLLYPRGDSQALPGYLSLYLQVLDPKTPVSSSSSTTTTTSSKWDCFLSYRLSVVHPTDPAKSLWRDSWHRFSSKKRSHGWCDFAPSSSAAFLFQPNDALVIAADISVLSETASFADADGRFTWKVLNFSLFREMIRTQKIMSPAFFPAAASAGGSDCGLRISIYQSNVSGADHLSVCLESKEPVVQVASGSSASALPQSGAGSGVPDGDRGCWCLFRISILNQRSGGSHVHKDSYGRFGADNASLGWGDYIKMDEFLAADSGYVVDGAVVFSASVHVIKESNSFTRSLPMVLGIGGSGGGRAGARKSDGHFGKFVWRIESFTKLKELLKKRKITGLCIKSRRFQVGNRDCRLIVYPRGQSQPPCHLSVFLEVTDPRNTTSEWSCFVSHRLSVINQKVEEKSIMKESQNRYSKSAKDWGWREFVTLTSLFDQDAGFLVQDTVVFSAEVLILKETVTMQELSDADSEICSSTSGLQIEALPKRPSFTWKVENFLSFKEIMETRKIFSKFFHAGGCELRIGVYESFDTICIYLESDQSSGYDPDKNFWVHYKMAIVNQKNSAKTVCKESSICTKTWNNSVLQFMKIPDMLDTDAGFLVRETVIFTCEIIDCCPWFDFSDLEVWASDDDQDELSTDPDELVDSEDSEDMSGHEEDMFQNLLSRAGFSLTYGDNNTQPQVAMREKILTDASAIAGFLTGLRVYLDNPAKVKRMLLPTKVSTKSGGKKDASKCDSSSTSLISLLMGVSALKQAIIDLLLDIMVECCQPSEESGSSVSSPSELSGEGELTECACSNMYVIGEPNSNDIRGSPAIQDADLATSEVTANNIEHSYFPPETSATDLPADEGPNQSARSKWPEQSEELLGLIVNSLRALDSAVPHGCPEPRRRPQAVQKIALVLEKAPKQLQQDLIALVPKLVDGSEHSLAAFALLDHLQKSDAEPSLRLPVFGALSELEFESDIWKQASVHALELLSDSNDEPLVAAITYVLKVASHCQHLALAVRAIRWRLRDLGTEVPHCVLDLLSKIIQSQPDVAEAILKDIDSDCEPDNNCLPSTSSCSTCSTDGLSAEGMYSWQEQPVHGRNNLSDVFALIEMLSIPGLFVEVAQVFERALLRGAFGLQLVAMVLERRHSYRSSSKSGSVVNDSQNKQVLLDGQPESLSVQENDFTSVLALGEVLSLSSETKVQDFVRMLYAIIFKIYCEDHYRYRILKGLVERATNTSENCRAVDIDMDVLVFLVKEEYGIARPVLNMLREVAEVAQADRSNLWHQICATEDENVRLREDMEMEQMNFTKKKTALNQQITESEATIGHLRSELKAERDRFTREKKMLSDQMREFENQLEWVRSEKDEQIAKLSAEKRNLQVRLNDAESQLSMVKAQKREELKKVTKEKSTLAERLKNAEASRKRFEDELKRYSAETQTREEIRKSLENEVRRLTQSVGQVEGEKKEKEEQISRCEAYIDGMQSKLQVCQQYIRTLETSLQEEMARHAPLYGVGVESLSLDELEALANIHEQSLRQIKTIQQRKGSSHLLGGPSLSHIPGLFSSPPPPSPVGTPSSRIPTSPIAPNGAGIHKNGHAPGRWFNPT</sequence>
<feature type="domain" description="MATH" evidence="3">
    <location>
        <begin position="556"/>
        <end position="680"/>
    </location>
</feature>
<dbReference type="InterPro" id="IPR002083">
    <property type="entry name" value="MATH/TRAF_dom"/>
</dbReference>
<dbReference type="PROSITE" id="PS50144">
    <property type="entry name" value="MATH"/>
    <property type="match status" value="4"/>
</dbReference>
<feature type="compositionally biased region" description="Low complexity" evidence="2">
    <location>
        <begin position="1"/>
        <end position="36"/>
    </location>
</feature>
<evidence type="ECO:0000259" key="3">
    <source>
        <dbReference type="PROSITE" id="PS50144"/>
    </source>
</evidence>
<name>A0A835A2S5_9POAL</name>
<reference evidence="4" key="1">
    <citation type="submission" date="2020-07" db="EMBL/GenBank/DDBJ databases">
        <title>Genome sequence and genetic diversity analysis of an under-domesticated orphan crop, white fonio (Digitaria exilis).</title>
        <authorList>
            <person name="Bennetzen J.L."/>
            <person name="Chen S."/>
            <person name="Ma X."/>
            <person name="Wang X."/>
            <person name="Yssel A.E.J."/>
            <person name="Chaluvadi S.R."/>
            <person name="Johnson M."/>
            <person name="Gangashetty P."/>
            <person name="Hamidou F."/>
            <person name="Sanogo M.D."/>
            <person name="Zwaenepoel A."/>
            <person name="Wallace J."/>
            <person name="Van De Peer Y."/>
            <person name="Van Deynze A."/>
        </authorList>
    </citation>
    <scope>NUCLEOTIDE SEQUENCE</scope>
    <source>
        <tissue evidence="4">Leaves</tissue>
    </source>
</reference>
<accession>A0A835A2S5</accession>
<evidence type="ECO:0000256" key="1">
    <source>
        <dbReference type="SAM" id="Coils"/>
    </source>
</evidence>
<evidence type="ECO:0000313" key="4">
    <source>
        <dbReference type="EMBL" id="KAF8645946.1"/>
    </source>
</evidence>
<feature type="domain" description="MATH" evidence="3">
    <location>
        <begin position="386"/>
        <end position="522"/>
    </location>
</feature>
<dbReference type="SUPFAM" id="SSF48371">
    <property type="entry name" value="ARM repeat"/>
    <property type="match status" value="1"/>
</dbReference>